<dbReference type="SUPFAM" id="SSF103025">
    <property type="entry name" value="Folate-binding domain"/>
    <property type="match status" value="1"/>
</dbReference>
<dbReference type="RefSeq" id="WP_135977387.1">
    <property type="nucleotide sequence ID" value="NZ_BQKC01000001.1"/>
</dbReference>
<dbReference type="InterPro" id="IPR006222">
    <property type="entry name" value="GCVT_N"/>
</dbReference>
<dbReference type="InterPro" id="IPR027266">
    <property type="entry name" value="TrmE/GcvT-like"/>
</dbReference>
<sequence>MADENGTPEAVPGNVLEGEHLLLGGSMEPDAQGRPEAAWYGDGAGEPAAFREGCALADVGGLVATCISGDAADAFVSAVFTCYVPAPGRLAGALSLMGDGRVAAPVLLAGLAPKEFCVWCPAELAAGLGEWIRGIAAVESGGVAPYSSVEFSHGAPLSTTLMLAGPEAAVVLGDYLSEGASLPGPGTLANVRLDAIDTVVMRPEVGSFAPYLVVVPDASARVLWRSLLSFQSVAPVGTSAVWGRVAEEAPGLVDFLDDPIGRRLPADLGLQGLLRPGGDFIGARALDGAGGRTEG</sequence>
<dbReference type="Gene3D" id="3.30.1360.120">
    <property type="entry name" value="Probable tRNA modification gtpase trme, domain 1"/>
    <property type="match status" value="1"/>
</dbReference>
<evidence type="ECO:0000313" key="3">
    <source>
        <dbReference type="Proteomes" id="UP001055025"/>
    </source>
</evidence>
<feature type="domain" description="GCVT N-terminal" evidence="1">
    <location>
        <begin position="42"/>
        <end position="241"/>
    </location>
</feature>
<evidence type="ECO:0000259" key="1">
    <source>
        <dbReference type="Pfam" id="PF01571"/>
    </source>
</evidence>
<dbReference type="Pfam" id="PF01571">
    <property type="entry name" value="GCV_T"/>
    <property type="match status" value="1"/>
</dbReference>
<evidence type="ECO:0000313" key="2">
    <source>
        <dbReference type="EMBL" id="GJM55304.1"/>
    </source>
</evidence>
<proteinExistence type="predicted"/>
<dbReference type="EMBL" id="BQKC01000001">
    <property type="protein sequence ID" value="GJM55304.1"/>
    <property type="molecule type" value="Genomic_DNA"/>
</dbReference>
<gene>
    <name evidence="2" type="ORF">ATOP_09590</name>
</gene>
<comment type="caution">
    <text evidence="2">The sequence shown here is derived from an EMBL/GenBank/DDBJ whole genome shotgun (WGS) entry which is preliminary data.</text>
</comment>
<organism evidence="2 3">
    <name type="scientific">Granulimonas faecalis</name>
    <dbReference type="NCBI Taxonomy" id="2894155"/>
    <lineage>
        <taxon>Bacteria</taxon>
        <taxon>Bacillati</taxon>
        <taxon>Actinomycetota</taxon>
        <taxon>Coriobacteriia</taxon>
        <taxon>Coriobacteriales</taxon>
        <taxon>Kribbibacteriaceae</taxon>
        <taxon>Granulimonas</taxon>
    </lineage>
</organism>
<dbReference type="Proteomes" id="UP001055025">
    <property type="component" value="Unassembled WGS sequence"/>
</dbReference>
<reference evidence="2" key="1">
    <citation type="journal article" date="2022" name="Int. J. Syst. Evol. Microbiol.">
        <title>Granulimonas faecalis gen. nov., sp. nov., and Leptogranulimonas caecicola gen. nov., sp. nov., novel lactate-producing Atopobiaceae bacteria isolated from mouse intestines, and an emended description of the family Atopobiaceae.</title>
        <authorList>
            <person name="Morinaga K."/>
            <person name="Kusada H."/>
            <person name="Sakamoto S."/>
            <person name="Murakami T."/>
            <person name="Toyoda A."/>
            <person name="Mori H."/>
            <person name="Meng X.Y."/>
            <person name="Takashino M."/>
            <person name="Murotomi K."/>
            <person name="Tamaki H."/>
        </authorList>
    </citation>
    <scope>NUCLEOTIDE SEQUENCE</scope>
    <source>
        <strain evidence="2">OPF53</strain>
    </source>
</reference>
<dbReference type="AlphaFoldDB" id="A0AAV5B3J1"/>
<keyword evidence="3" id="KW-1185">Reference proteome</keyword>
<protein>
    <recommendedName>
        <fullName evidence="1">GCVT N-terminal domain-containing protein</fullName>
    </recommendedName>
</protein>
<accession>A0AAV5B3J1</accession>
<name>A0AAV5B3J1_9ACTN</name>